<sequence>MLALIANFSSPPTERFRAIREAGDRQMTAAVPALIEVLYEPDPTVSAAAAESLGKIGDPRAIEPLLEVTKRNDLKLTGTLPAEAGPAVAAGASAESAGESEPAEGARTGNPFNYKELTVFKIDLLPQEYFQPDGSPIPRRELVLKGLKDNDQQLRKMAAKAAIGMHDPELVPVLIETLKNPYEVESVRYLAAEALGEMRADEACGHLLEALQDQNVAVRYSAASALSYMAGDEVVGGLVKALRDENEFVRSQVAFALGKIGDPKALEALFEAIGDGHEVVRFSVAEALGRFPGQPVLQEIEKRLASADRDMRLALIEVLGKVKDDQAIALLRQALRDPDPDLSFKASLALMEHGSLEVIDELIEASRRLDQELMAWLAPGGTPEGETASAAQPVGATPGLEEINAQFKAYSTLSAQSEADQAQALEKLAVALRHDSPNVRGCAANALGDFRGESATRLLLQALQDAHEYVRATALASLGKHGNPEILPELEKYLEDPSEEVRYALARMLGGFRDLRAVRFLEVLATKDPSPDVKRVARQNLEPPNPAEADPPAI</sequence>
<gene>
    <name evidence="3" type="ORF">OZSIB_0941</name>
</gene>
<dbReference type="Proteomes" id="UP000252355">
    <property type="component" value="Unassembled WGS sequence"/>
</dbReference>
<evidence type="ECO:0000313" key="3">
    <source>
        <dbReference type="EMBL" id="RCK81807.1"/>
    </source>
</evidence>
<evidence type="ECO:0000256" key="2">
    <source>
        <dbReference type="SAM" id="MobiDB-lite"/>
    </source>
</evidence>
<dbReference type="PANTHER" id="PTHR12697:SF5">
    <property type="entry name" value="DEOXYHYPUSINE HYDROXYLASE"/>
    <property type="match status" value="1"/>
</dbReference>
<feature type="region of interest" description="Disordered" evidence="2">
    <location>
        <begin position="534"/>
        <end position="554"/>
    </location>
</feature>
<feature type="region of interest" description="Disordered" evidence="2">
    <location>
        <begin position="86"/>
        <end position="109"/>
    </location>
</feature>
<dbReference type="Gene3D" id="1.25.10.10">
    <property type="entry name" value="Leucine-rich Repeat Variant"/>
    <property type="match status" value="4"/>
</dbReference>
<name>A0A367ZVE0_9BACT</name>
<dbReference type="AlphaFoldDB" id="A0A367ZVE0"/>
<dbReference type="EMBL" id="QOQW01000001">
    <property type="protein sequence ID" value="RCK81807.1"/>
    <property type="molecule type" value="Genomic_DNA"/>
</dbReference>
<dbReference type="InterPro" id="IPR016024">
    <property type="entry name" value="ARM-type_fold"/>
</dbReference>
<comment type="caution">
    <text evidence="3">The sequence shown here is derived from an EMBL/GenBank/DDBJ whole genome shotgun (WGS) entry which is preliminary data.</text>
</comment>
<evidence type="ECO:0000313" key="4">
    <source>
        <dbReference type="Proteomes" id="UP000252355"/>
    </source>
</evidence>
<comment type="function">
    <text evidence="1">Catalyzes the hydroxylation of the N(6)-(4-aminobutyl)-L-lysine intermediate produced by deoxyhypusine synthase/DHPS on a critical lysine of the eukaryotic translation initiation factor 5A/eIF-5A. This is the second step of the post-translational modification of that lysine into an unusual amino acid residue named hypusine. Hypusination is unique to mature eIF-5A factor and is essential for its function.</text>
</comment>
<proteinExistence type="predicted"/>
<feature type="compositionally biased region" description="Low complexity" evidence="2">
    <location>
        <begin position="86"/>
        <end position="106"/>
    </location>
</feature>
<dbReference type="SMART" id="SM00567">
    <property type="entry name" value="EZ_HEAT"/>
    <property type="match status" value="11"/>
</dbReference>
<dbReference type="Pfam" id="PF13646">
    <property type="entry name" value="HEAT_2"/>
    <property type="match status" value="4"/>
</dbReference>
<organism evidence="3 4">
    <name type="scientific">Candidatus Ozemobacter sibiricus</name>
    <dbReference type="NCBI Taxonomy" id="2268124"/>
    <lineage>
        <taxon>Bacteria</taxon>
        <taxon>Candidatus Ozemobacteria</taxon>
        <taxon>Candidatus Ozemobacterales</taxon>
        <taxon>Candidatus Ozemobacteraceae</taxon>
        <taxon>Candidatus Ozemobacter</taxon>
    </lineage>
</organism>
<protein>
    <recommendedName>
        <fullName evidence="5">HEAT repeat protein</fullName>
    </recommendedName>
</protein>
<dbReference type="InterPro" id="IPR011989">
    <property type="entry name" value="ARM-like"/>
</dbReference>
<evidence type="ECO:0000256" key="1">
    <source>
        <dbReference type="ARBA" id="ARBA00045876"/>
    </source>
</evidence>
<dbReference type="PANTHER" id="PTHR12697">
    <property type="entry name" value="PBS LYASE HEAT-LIKE PROTEIN"/>
    <property type="match status" value="1"/>
</dbReference>
<evidence type="ECO:0008006" key="5">
    <source>
        <dbReference type="Google" id="ProtNLM"/>
    </source>
</evidence>
<accession>A0A367ZVE0</accession>
<dbReference type="InterPro" id="IPR004155">
    <property type="entry name" value="PBS_lyase_HEAT"/>
</dbReference>
<dbReference type="PROSITE" id="PS50077">
    <property type="entry name" value="HEAT_REPEAT"/>
    <property type="match status" value="1"/>
</dbReference>
<dbReference type="InterPro" id="IPR021133">
    <property type="entry name" value="HEAT_type_2"/>
</dbReference>
<dbReference type="GO" id="GO:0016491">
    <property type="term" value="F:oxidoreductase activity"/>
    <property type="evidence" value="ECO:0007669"/>
    <property type="project" value="TreeGrafter"/>
</dbReference>
<reference evidence="3 4" key="1">
    <citation type="submission" date="2018-05" db="EMBL/GenBank/DDBJ databases">
        <title>A metagenomic window into the 2 km-deep terrestrial subsurface aquifer revealed taxonomically and functionally diverse microbial community comprising novel uncultured bacterial lineages.</title>
        <authorList>
            <person name="Kadnikov V.V."/>
            <person name="Mardanov A.V."/>
            <person name="Beletsky A.V."/>
            <person name="Banks D."/>
            <person name="Pimenov N.V."/>
            <person name="Frank Y.A."/>
            <person name="Karnachuk O.V."/>
            <person name="Ravin N.V."/>
        </authorList>
    </citation>
    <scope>NUCLEOTIDE SEQUENCE [LARGE SCALE GENOMIC DNA]</scope>
    <source>
        <strain evidence="3">BY5</strain>
    </source>
</reference>
<dbReference type="SUPFAM" id="SSF48371">
    <property type="entry name" value="ARM repeat"/>
    <property type="match status" value="1"/>
</dbReference>